<dbReference type="GO" id="GO:0007156">
    <property type="term" value="P:homophilic cell adhesion via plasma membrane adhesion molecules"/>
    <property type="evidence" value="ECO:0007669"/>
    <property type="project" value="TreeGrafter"/>
</dbReference>
<feature type="domain" description="Ig-like" evidence="4">
    <location>
        <begin position="116"/>
        <end position="206"/>
    </location>
</feature>
<dbReference type="InterPro" id="IPR036179">
    <property type="entry name" value="Ig-like_dom_sf"/>
</dbReference>
<dbReference type="PROSITE" id="PS50835">
    <property type="entry name" value="IG_LIKE"/>
    <property type="match status" value="2"/>
</dbReference>
<dbReference type="GO" id="GO:0030424">
    <property type="term" value="C:axon"/>
    <property type="evidence" value="ECO:0007669"/>
    <property type="project" value="TreeGrafter"/>
</dbReference>
<evidence type="ECO:0000256" key="2">
    <source>
        <dbReference type="ARBA" id="ARBA00023157"/>
    </source>
</evidence>
<dbReference type="InterPro" id="IPR007110">
    <property type="entry name" value="Ig-like_dom"/>
</dbReference>
<dbReference type="PANTHER" id="PTHR45080:SF8">
    <property type="entry name" value="IG-LIKE DOMAIN-CONTAINING PROTEIN"/>
    <property type="match status" value="1"/>
</dbReference>
<comment type="caution">
    <text evidence="5">The sequence shown here is derived from an EMBL/GenBank/DDBJ whole genome shotgun (WGS) entry which is preliminary data.</text>
</comment>
<dbReference type="Pfam" id="PF13927">
    <property type="entry name" value="Ig_3"/>
    <property type="match status" value="1"/>
</dbReference>
<evidence type="ECO:0000313" key="6">
    <source>
        <dbReference type="Proteomes" id="UP001286313"/>
    </source>
</evidence>
<dbReference type="InterPro" id="IPR003599">
    <property type="entry name" value="Ig_sub"/>
</dbReference>
<dbReference type="GO" id="GO:0005886">
    <property type="term" value="C:plasma membrane"/>
    <property type="evidence" value="ECO:0007669"/>
    <property type="project" value="TreeGrafter"/>
</dbReference>
<evidence type="ECO:0000259" key="4">
    <source>
        <dbReference type="PROSITE" id="PS50835"/>
    </source>
</evidence>
<dbReference type="Gene3D" id="2.60.40.10">
    <property type="entry name" value="Immunoglobulins"/>
    <property type="match status" value="2"/>
</dbReference>
<dbReference type="GO" id="GO:0008046">
    <property type="term" value="F:axon guidance receptor activity"/>
    <property type="evidence" value="ECO:0007669"/>
    <property type="project" value="TreeGrafter"/>
</dbReference>
<dbReference type="FunFam" id="2.60.40.10:FF:000333">
    <property type="entry name" value="Down syndrome cell adhesion molecule"/>
    <property type="match status" value="1"/>
</dbReference>
<evidence type="ECO:0000256" key="3">
    <source>
        <dbReference type="ARBA" id="ARBA00023319"/>
    </source>
</evidence>
<protein>
    <recommendedName>
        <fullName evidence="4">Ig-like domain-containing protein</fullName>
    </recommendedName>
</protein>
<dbReference type="GO" id="GO:0043025">
    <property type="term" value="C:neuronal cell body"/>
    <property type="evidence" value="ECO:0007669"/>
    <property type="project" value="TreeGrafter"/>
</dbReference>
<dbReference type="SMART" id="SM00408">
    <property type="entry name" value="IGc2"/>
    <property type="match status" value="2"/>
</dbReference>
<proteinExistence type="predicted"/>
<accession>A0AAE1FDM7</accession>
<sequence>MGEVLAVEGQQLVLTCPVGGYPIHSRAWFKGIGLMTTTYLYLGYRVFFSCYKEFVWCATEGAPLPVSLRQVVHKNGSLVIDNVQKNADSGSYACTASTNSGDKSTQQVQVRVLVPPRILPFSQDHHLSEGNRLTLTCVVTEGDLPLSIKWYKDGEPLDGREHVSQHTWGEYNSHLGITNVLPHHAGNYTCRATNSASSDQQMAALYVNGKGS</sequence>
<feature type="domain" description="Ig-like" evidence="4">
    <location>
        <begin position="1"/>
        <end position="109"/>
    </location>
</feature>
<keyword evidence="2" id="KW-1015">Disulfide bond</keyword>
<dbReference type="Pfam" id="PF07686">
    <property type="entry name" value="V-set"/>
    <property type="match status" value="1"/>
</dbReference>
<dbReference type="PANTHER" id="PTHR45080">
    <property type="entry name" value="CONTACTIN 5"/>
    <property type="match status" value="1"/>
</dbReference>
<evidence type="ECO:0000256" key="1">
    <source>
        <dbReference type="ARBA" id="ARBA00022729"/>
    </source>
</evidence>
<dbReference type="EMBL" id="JAWQEG010002613">
    <property type="protein sequence ID" value="KAK3870753.1"/>
    <property type="molecule type" value="Genomic_DNA"/>
</dbReference>
<dbReference type="GO" id="GO:0050808">
    <property type="term" value="P:synapse organization"/>
    <property type="evidence" value="ECO:0007669"/>
    <property type="project" value="TreeGrafter"/>
</dbReference>
<keyword evidence="1" id="KW-0732">Signal</keyword>
<keyword evidence="6" id="KW-1185">Reference proteome</keyword>
<dbReference type="AlphaFoldDB" id="A0AAE1FDM7"/>
<dbReference type="SUPFAM" id="SSF48726">
    <property type="entry name" value="Immunoglobulin"/>
    <property type="match status" value="2"/>
</dbReference>
<dbReference type="InterPro" id="IPR013783">
    <property type="entry name" value="Ig-like_fold"/>
</dbReference>
<dbReference type="Proteomes" id="UP001286313">
    <property type="component" value="Unassembled WGS sequence"/>
</dbReference>
<dbReference type="InterPro" id="IPR013106">
    <property type="entry name" value="Ig_V-set"/>
</dbReference>
<reference evidence="5" key="1">
    <citation type="submission" date="2023-10" db="EMBL/GenBank/DDBJ databases">
        <title>Genome assemblies of two species of porcelain crab, Petrolisthes cinctipes and Petrolisthes manimaculis (Anomura: Porcellanidae).</title>
        <authorList>
            <person name="Angst P."/>
        </authorList>
    </citation>
    <scope>NUCLEOTIDE SEQUENCE</scope>
    <source>
        <strain evidence="5">PB745_01</strain>
        <tissue evidence="5">Gill</tissue>
    </source>
</reference>
<gene>
    <name evidence="5" type="ORF">Pcinc_024043</name>
</gene>
<dbReference type="SMART" id="SM00409">
    <property type="entry name" value="IG"/>
    <property type="match status" value="2"/>
</dbReference>
<keyword evidence="3" id="KW-0393">Immunoglobulin domain</keyword>
<organism evidence="5 6">
    <name type="scientific">Petrolisthes cinctipes</name>
    <name type="common">Flat porcelain crab</name>
    <dbReference type="NCBI Taxonomy" id="88211"/>
    <lineage>
        <taxon>Eukaryota</taxon>
        <taxon>Metazoa</taxon>
        <taxon>Ecdysozoa</taxon>
        <taxon>Arthropoda</taxon>
        <taxon>Crustacea</taxon>
        <taxon>Multicrustacea</taxon>
        <taxon>Malacostraca</taxon>
        <taxon>Eumalacostraca</taxon>
        <taxon>Eucarida</taxon>
        <taxon>Decapoda</taxon>
        <taxon>Pleocyemata</taxon>
        <taxon>Anomura</taxon>
        <taxon>Galatheoidea</taxon>
        <taxon>Porcellanidae</taxon>
        <taxon>Petrolisthes</taxon>
    </lineage>
</organism>
<evidence type="ECO:0000313" key="5">
    <source>
        <dbReference type="EMBL" id="KAK3870753.1"/>
    </source>
</evidence>
<dbReference type="InterPro" id="IPR003598">
    <property type="entry name" value="Ig_sub2"/>
</dbReference>
<name>A0AAE1FDM7_PETCI</name>
<dbReference type="InterPro" id="IPR050958">
    <property type="entry name" value="Cell_Adh-Cytoskel_Orgn"/>
</dbReference>